<dbReference type="Proteomes" id="UP000576209">
    <property type="component" value="Unassembled WGS sequence"/>
</dbReference>
<protein>
    <recommendedName>
        <fullName evidence="5 6">Dephospho-CoA kinase</fullName>
        <ecNumber evidence="5 6">2.7.1.24</ecNumber>
    </recommendedName>
    <alternativeName>
        <fullName evidence="5">Dephosphocoenzyme A kinase</fullName>
    </alternativeName>
</protein>
<dbReference type="UniPathway" id="UPA00241">
    <property type="reaction ID" value="UER00356"/>
</dbReference>
<evidence type="ECO:0000313" key="7">
    <source>
        <dbReference type="EMBL" id="MBB4078126.1"/>
    </source>
</evidence>
<dbReference type="GO" id="GO:0015937">
    <property type="term" value="P:coenzyme A biosynthetic process"/>
    <property type="evidence" value="ECO:0007669"/>
    <property type="project" value="UniProtKB-UniRule"/>
</dbReference>
<dbReference type="PANTHER" id="PTHR10695:SF46">
    <property type="entry name" value="BIFUNCTIONAL COENZYME A SYNTHASE-RELATED"/>
    <property type="match status" value="1"/>
</dbReference>
<evidence type="ECO:0000313" key="8">
    <source>
        <dbReference type="Proteomes" id="UP000576209"/>
    </source>
</evidence>
<dbReference type="EC" id="2.7.1.24" evidence="5 6"/>
<sequence length="200" mass="21842">MGAKRIGITGNIGAGKTTVCREFERLGVPVYYADARAKVLMVDDPLLRGSIAERFGANSYTPEGQLNRSHLADRVFGDAAALAALNELVHPAVARDAAAWHTQQTHPYTLHEAAILYEIGAAGAYDGIIVVACPQEIRFDRVMGRDGVDRSAVESRAARQWSDEEKEAAADYVIRNDGQRLILPQVLRVDRLIREGATTN</sequence>
<dbReference type="AlphaFoldDB" id="A0A840EAV6"/>
<dbReference type="GO" id="GO:0005524">
    <property type="term" value="F:ATP binding"/>
    <property type="evidence" value="ECO:0007669"/>
    <property type="project" value="UniProtKB-UniRule"/>
</dbReference>
<keyword evidence="5" id="KW-0963">Cytoplasm</keyword>
<keyword evidence="8" id="KW-1185">Reference proteome</keyword>
<dbReference type="Pfam" id="PF01121">
    <property type="entry name" value="CoaE"/>
    <property type="match status" value="1"/>
</dbReference>
<dbReference type="HAMAP" id="MF_00376">
    <property type="entry name" value="Dephospho_CoA_kinase"/>
    <property type="match status" value="1"/>
</dbReference>
<dbReference type="Gene3D" id="3.40.50.300">
    <property type="entry name" value="P-loop containing nucleotide triphosphate hydrolases"/>
    <property type="match status" value="1"/>
</dbReference>
<name>A0A840EAV6_9BACT</name>
<evidence type="ECO:0000256" key="1">
    <source>
        <dbReference type="ARBA" id="ARBA00009018"/>
    </source>
</evidence>
<dbReference type="PROSITE" id="PS51219">
    <property type="entry name" value="DPCK"/>
    <property type="match status" value="1"/>
</dbReference>
<proteinExistence type="inferred from homology"/>
<dbReference type="EMBL" id="JACIFF010000001">
    <property type="protein sequence ID" value="MBB4078126.1"/>
    <property type="molecule type" value="Genomic_DNA"/>
</dbReference>
<keyword evidence="2 5" id="KW-0547">Nucleotide-binding</keyword>
<keyword evidence="5 7" id="KW-0418">Kinase</keyword>
<accession>A0A840EAV6</accession>
<comment type="pathway">
    <text evidence="5">Cofactor biosynthesis; coenzyme A biosynthesis; CoA from (R)-pantothenate: step 5/5.</text>
</comment>
<evidence type="ECO:0000256" key="6">
    <source>
        <dbReference type="NCBIfam" id="TIGR00152"/>
    </source>
</evidence>
<keyword evidence="5 7" id="KW-0808">Transferase</keyword>
<dbReference type="RefSeq" id="WP_183494350.1">
    <property type="nucleotide sequence ID" value="NZ_JACIFF010000001.1"/>
</dbReference>
<feature type="binding site" evidence="5">
    <location>
        <begin position="13"/>
        <end position="18"/>
    </location>
    <ligand>
        <name>ATP</name>
        <dbReference type="ChEBI" id="CHEBI:30616"/>
    </ligand>
</feature>
<dbReference type="PANTHER" id="PTHR10695">
    <property type="entry name" value="DEPHOSPHO-COA KINASE-RELATED"/>
    <property type="match status" value="1"/>
</dbReference>
<dbReference type="SUPFAM" id="SSF52540">
    <property type="entry name" value="P-loop containing nucleoside triphosphate hydrolases"/>
    <property type="match status" value="1"/>
</dbReference>
<keyword evidence="4 5" id="KW-0173">Coenzyme A biosynthesis</keyword>
<evidence type="ECO:0000256" key="3">
    <source>
        <dbReference type="ARBA" id="ARBA00022840"/>
    </source>
</evidence>
<dbReference type="GO" id="GO:0004140">
    <property type="term" value="F:dephospho-CoA kinase activity"/>
    <property type="evidence" value="ECO:0007669"/>
    <property type="project" value="UniProtKB-UniRule"/>
</dbReference>
<keyword evidence="3 5" id="KW-0067">ATP-binding</keyword>
<evidence type="ECO:0000256" key="5">
    <source>
        <dbReference type="HAMAP-Rule" id="MF_00376"/>
    </source>
</evidence>
<evidence type="ECO:0000256" key="4">
    <source>
        <dbReference type="ARBA" id="ARBA00022993"/>
    </source>
</evidence>
<dbReference type="NCBIfam" id="TIGR00152">
    <property type="entry name" value="dephospho-CoA kinase"/>
    <property type="match status" value="1"/>
</dbReference>
<comment type="subcellular location">
    <subcellularLocation>
        <location evidence="5">Cytoplasm</location>
    </subcellularLocation>
</comment>
<gene>
    <name evidence="5" type="primary">coaE</name>
    <name evidence="7" type="ORF">GGR28_000727</name>
</gene>
<dbReference type="CDD" id="cd02022">
    <property type="entry name" value="DPCK"/>
    <property type="match status" value="1"/>
</dbReference>
<dbReference type="GO" id="GO:0005737">
    <property type="term" value="C:cytoplasm"/>
    <property type="evidence" value="ECO:0007669"/>
    <property type="project" value="UniProtKB-SubCell"/>
</dbReference>
<comment type="caution">
    <text evidence="7">The sequence shown here is derived from an EMBL/GenBank/DDBJ whole genome shotgun (WGS) entry which is preliminary data.</text>
</comment>
<evidence type="ECO:0000256" key="2">
    <source>
        <dbReference type="ARBA" id="ARBA00022741"/>
    </source>
</evidence>
<comment type="similarity">
    <text evidence="1 5">Belongs to the CoaE family.</text>
</comment>
<dbReference type="InterPro" id="IPR001977">
    <property type="entry name" value="Depp_CoAkinase"/>
</dbReference>
<reference evidence="7 8" key="1">
    <citation type="submission" date="2020-08" db="EMBL/GenBank/DDBJ databases">
        <title>Genomic Encyclopedia of Type Strains, Phase IV (KMG-IV): sequencing the most valuable type-strain genomes for metagenomic binning, comparative biology and taxonomic classification.</title>
        <authorList>
            <person name="Goeker M."/>
        </authorList>
    </citation>
    <scope>NUCLEOTIDE SEQUENCE [LARGE SCALE GENOMIC DNA]</scope>
    <source>
        <strain evidence="7 8">DSM 105137</strain>
    </source>
</reference>
<organism evidence="7 8">
    <name type="scientific">Neolewinella aquimaris</name>
    <dbReference type="NCBI Taxonomy" id="1835722"/>
    <lineage>
        <taxon>Bacteria</taxon>
        <taxon>Pseudomonadati</taxon>
        <taxon>Bacteroidota</taxon>
        <taxon>Saprospiria</taxon>
        <taxon>Saprospirales</taxon>
        <taxon>Lewinellaceae</taxon>
        <taxon>Neolewinella</taxon>
    </lineage>
</organism>
<comment type="catalytic activity">
    <reaction evidence="5">
        <text>3'-dephospho-CoA + ATP = ADP + CoA + H(+)</text>
        <dbReference type="Rhea" id="RHEA:18245"/>
        <dbReference type="ChEBI" id="CHEBI:15378"/>
        <dbReference type="ChEBI" id="CHEBI:30616"/>
        <dbReference type="ChEBI" id="CHEBI:57287"/>
        <dbReference type="ChEBI" id="CHEBI:57328"/>
        <dbReference type="ChEBI" id="CHEBI:456216"/>
        <dbReference type="EC" id="2.7.1.24"/>
    </reaction>
</comment>
<dbReference type="InterPro" id="IPR027417">
    <property type="entry name" value="P-loop_NTPase"/>
</dbReference>
<comment type="function">
    <text evidence="5">Catalyzes the phosphorylation of the 3'-hydroxyl group of dephosphocoenzyme A to form coenzyme A.</text>
</comment>